<dbReference type="RefSeq" id="WP_035579218.1">
    <property type="nucleotide sequence ID" value="NZ_ARYJ01000003.1"/>
</dbReference>
<dbReference type="PATRIC" id="fig|1280952.3.peg.1037"/>
<comment type="caution">
    <text evidence="1">The sequence shown here is derived from an EMBL/GenBank/DDBJ whole genome shotgun (WGS) entry which is preliminary data.</text>
</comment>
<protein>
    <submittedName>
        <fullName evidence="1">Uncharacterized protein</fullName>
    </submittedName>
</protein>
<dbReference type="AlphaFoldDB" id="A0A059FGL0"/>
<name>A0A059FGL0_9PROT</name>
<dbReference type="OrthoDB" id="7619443at2"/>
<sequence>MDETGDFFSEAVNVAQDVLADVLVRGGLHLRPGMLPRGVARQCRVRLTFLINYIRQLIFLLAAGMMNTLPPVKPRKRAAPAPLPDGVEDVTASFLAASGPRPWRLALAPPPYTPMPAMPDVPRKPEPEEVPAWRLIDKVIALNAILADPEPYARRMARTLQRWRDAGELSPVSLDVIPGFRAGRLTEIYGRAVSLRLNDVLAVAWNDTG</sequence>
<keyword evidence="2" id="KW-1185">Reference proteome</keyword>
<accession>A0A059FGL0</accession>
<organism evidence="1 2">
    <name type="scientific">Hyphomonas jannaschiana VP2</name>
    <dbReference type="NCBI Taxonomy" id="1280952"/>
    <lineage>
        <taxon>Bacteria</taxon>
        <taxon>Pseudomonadati</taxon>
        <taxon>Pseudomonadota</taxon>
        <taxon>Alphaproteobacteria</taxon>
        <taxon>Hyphomonadales</taxon>
        <taxon>Hyphomonadaceae</taxon>
        <taxon>Hyphomonas</taxon>
    </lineage>
</organism>
<reference evidence="1 2" key="1">
    <citation type="journal article" date="2014" name="Antonie Van Leeuwenhoek">
        <title>Hyphomonas beringensis sp. nov. and Hyphomonas chukchiensis sp. nov., isolated from surface seawater of the Bering Sea and Chukchi Sea.</title>
        <authorList>
            <person name="Li C."/>
            <person name="Lai Q."/>
            <person name="Li G."/>
            <person name="Dong C."/>
            <person name="Wang J."/>
            <person name="Liao Y."/>
            <person name="Shao Z."/>
        </authorList>
    </citation>
    <scope>NUCLEOTIDE SEQUENCE [LARGE SCALE GENOMIC DNA]</scope>
    <source>
        <strain evidence="1 2">VP2</strain>
    </source>
</reference>
<dbReference type="EMBL" id="ARYJ01000003">
    <property type="protein sequence ID" value="KCZ89628.1"/>
    <property type="molecule type" value="Genomic_DNA"/>
</dbReference>
<evidence type="ECO:0000313" key="1">
    <source>
        <dbReference type="EMBL" id="KCZ89628.1"/>
    </source>
</evidence>
<proteinExistence type="predicted"/>
<dbReference type="Proteomes" id="UP000024816">
    <property type="component" value="Unassembled WGS sequence"/>
</dbReference>
<gene>
    <name evidence="1" type="ORF">HJA_05232</name>
</gene>
<evidence type="ECO:0000313" key="2">
    <source>
        <dbReference type="Proteomes" id="UP000024816"/>
    </source>
</evidence>